<feature type="domain" description="Immunoglobulin" evidence="16">
    <location>
        <begin position="146"/>
        <end position="237"/>
    </location>
</feature>
<dbReference type="Gene3D" id="2.60.40.10">
    <property type="entry name" value="Immunoglobulins"/>
    <property type="match status" value="3"/>
</dbReference>
<dbReference type="CTD" id="3556"/>
<dbReference type="InterPro" id="IPR013783">
    <property type="entry name" value="Ig-like_fold"/>
</dbReference>
<evidence type="ECO:0000256" key="12">
    <source>
        <dbReference type="ARBA" id="ARBA00023319"/>
    </source>
</evidence>
<dbReference type="PRINTS" id="PR01537">
    <property type="entry name" value="INTRLKN1R1F"/>
</dbReference>
<evidence type="ECO:0000259" key="15">
    <source>
        <dbReference type="SMART" id="SM00255"/>
    </source>
</evidence>
<dbReference type="GO" id="GO:0016020">
    <property type="term" value="C:membrane"/>
    <property type="evidence" value="ECO:0007669"/>
    <property type="project" value="UniProtKB-SubCell"/>
</dbReference>
<keyword evidence="12" id="KW-0393">Immunoglobulin domain</keyword>
<dbReference type="AlphaFoldDB" id="A0A6J2VKX7"/>
<gene>
    <name evidence="18" type="primary">il1rap</name>
</gene>
<dbReference type="InterPro" id="IPR015621">
    <property type="entry name" value="IL-1_rcpt_fam"/>
</dbReference>
<dbReference type="InterPro" id="IPR035897">
    <property type="entry name" value="Toll_tir_struct_dom_sf"/>
</dbReference>
<name>A0A6J2VKX7_CHACN</name>
<evidence type="ECO:0000256" key="11">
    <source>
        <dbReference type="ARBA" id="ARBA00023180"/>
    </source>
</evidence>
<keyword evidence="10 18" id="KW-0675">Receptor</keyword>
<evidence type="ECO:0000256" key="7">
    <source>
        <dbReference type="ARBA" id="ARBA00022989"/>
    </source>
</evidence>
<feature type="transmembrane region" description="Helical" evidence="14">
    <location>
        <begin position="367"/>
        <end position="392"/>
    </location>
</feature>
<evidence type="ECO:0000256" key="5">
    <source>
        <dbReference type="ARBA" id="ARBA00022737"/>
    </source>
</evidence>
<evidence type="ECO:0000256" key="4">
    <source>
        <dbReference type="ARBA" id="ARBA00022729"/>
    </source>
</evidence>
<evidence type="ECO:0000256" key="13">
    <source>
        <dbReference type="SAM" id="MobiDB-lite"/>
    </source>
</evidence>
<proteinExistence type="inferred from homology"/>
<keyword evidence="11" id="KW-0325">Glycoprotein</keyword>
<keyword evidence="5" id="KW-0677">Repeat</keyword>
<dbReference type="GO" id="GO:0004908">
    <property type="term" value="F:interleukin-1 receptor activity"/>
    <property type="evidence" value="ECO:0007669"/>
    <property type="project" value="InterPro"/>
</dbReference>
<dbReference type="PANTHER" id="PTHR11890:SF20">
    <property type="entry name" value="INTERLEUKIN-1 RECEPTOR ACCESSORY PROTEIN"/>
    <property type="match status" value="1"/>
</dbReference>
<evidence type="ECO:0000259" key="16">
    <source>
        <dbReference type="SMART" id="SM00409"/>
    </source>
</evidence>
<dbReference type="InterPro" id="IPR036179">
    <property type="entry name" value="Ig-like_dom_sf"/>
</dbReference>
<evidence type="ECO:0000256" key="9">
    <source>
        <dbReference type="ARBA" id="ARBA00023157"/>
    </source>
</evidence>
<evidence type="ECO:0000313" key="18">
    <source>
        <dbReference type="RefSeq" id="XP_030632528.1"/>
    </source>
</evidence>
<keyword evidence="7 14" id="KW-1133">Transmembrane helix</keyword>
<comment type="subcellular location">
    <subcellularLocation>
        <location evidence="1">Membrane</location>
        <topology evidence="1">Single-pass type I membrane protein</topology>
    </subcellularLocation>
</comment>
<evidence type="ECO:0000256" key="2">
    <source>
        <dbReference type="ARBA" id="ARBA00009752"/>
    </source>
</evidence>
<dbReference type="InterPro" id="IPR004074">
    <property type="entry name" value="IL-1_rcpt_I/II-typ"/>
</dbReference>
<dbReference type="RefSeq" id="XP_030632528.1">
    <property type="nucleotide sequence ID" value="XM_030776668.1"/>
</dbReference>
<keyword evidence="9" id="KW-1015">Disulfide bond</keyword>
<sequence>MVGVGRSVSPVTPSGTKSVLQCEDWGVASQGSVRVLDGEAGWLRCPLFSYSTVYIYSSAQSSGLNLFWYRLSPGQELEQPINLQLPTYHKDREWLWFQPANAHDAGQYTCMLRNISSCAKIAVHLDVVSRERTETGECVPVSAVPPQNVTIPLQEEGTLTCPDLSTITLPSNTYRVSWYHRCGPVVLHSSLRREVRNNDLVIHAMMAVFEGLYTCVVSYENNGRTLNFSRIINVKAVSSSKLPKIPEILNLDKDNIFTVKLGDEVVLKCQVLLPYLDSEGESQVWWTIDGKKVEELSDSRFTTSTRELLNSYGNREMECELKVADFSSGDLSREFNCSVRNSRGFDSRRANLKKEAYIPSLELGCGLGVTLFLMLLMFILYHVFWLELLLLYRSWFGTDERTTDDKEYDVYISYARNSEEEQFVLLTLRTVLENEFGYSVCIFDRDGLPGGTITDETLSFVGRSRRLIVVVSPSWVVRGTQALLELKAGLDRMVWGGNLRIILVQYKPVQKAYWVKELRRARLALTLIRWKGEKSSALSSRFWKRLQVELPVHRVRELRDRDHCAAVPLHNVTDAVFRCMQRSRRVLVVLSPDYVTDKSLSLLELHVCLYLRNLQTQTHIVTVRYRCVPGPCAEVQLLRQNSTLIRWREQRSKRAGSRFWKLLRLSLPVRPLALGRRLIDSTSSHSDLSAVAHRAQQGGAAHCNTCKGQDKGSGDYRGHRSRAGRKQLPGQQQSHSCRLCVSFTEHQGVMGVVLGGATRPQWQTHVHQPAANGMAPLYAMTSDPSEGITTNHCPCDQSSDKCTNQHSAGSQSAATDLAEIPQ</sequence>
<keyword evidence="4" id="KW-0732">Signal</keyword>
<feature type="domain" description="Immunoglobulin" evidence="16">
    <location>
        <begin position="254"/>
        <end position="355"/>
    </location>
</feature>
<dbReference type="InParanoid" id="A0A6J2VKX7"/>
<evidence type="ECO:0000256" key="3">
    <source>
        <dbReference type="ARBA" id="ARBA00022692"/>
    </source>
</evidence>
<dbReference type="SUPFAM" id="SSF48726">
    <property type="entry name" value="Immunoglobulin"/>
    <property type="match status" value="3"/>
</dbReference>
<keyword evidence="17" id="KW-1185">Reference proteome</keyword>
<dbReference type="SMART" id="SM00255">
    <property type="entry name" value="TIR"/>
    <property type="match status" value="1"/>
</dbReference>
<dbReference type="Gene3D" id="3.40.50.10140">
    <property type="entry name" value="Toll/interleukin-1 receptor homology (TIR) domain"/>
    <property type="match status" value="2"/>
</dbReference>
<dbReference type="PRINTS" id="PR01536">
    <property type="entry name" value="INTRLKN1R12F"/>
</dbReference>
<feature type="region of interest" description="Disordered" evidence="13">
    <location>
        <begin position="701"/>
        <end position="731"/>
    </location>
</feature>
<dbReference type="InterPro" id="IPR003599">
    <property type="entry name" value="Ig_sub"/>
</dbReference>
<dbReference type="PANTHER" id="PTHR11890">
    <property type="entry name" value="INTERLEUKIN-1 RECEPTOR FAMILY MEMBER"/>
    <property type="match status" value="1"/>
</dbReference>
<evidence type="ECO:0000256" key="8">
    <source>
        <dbReference type="ARBA" id="ARBA00023136"/>
    </source>
</evidence>
<feature type="domain" description="TIR" evidence="15">
    <location>
        <begin position="407"/>
        <end position="553"/>
    </location>
</feature>
<dbReference type="Proteomes" id="UP000504632">
    <property type="component" value="Chromosome 6"/>
</dbReference>
<dbReference type="Pfam" id="PF01582">
    <property type="entry name" value="TIR"/>
    <property type="match status" value="2"/>
</dbReference>
<dbReference type="InterPro" id="IPR000157">
    <property type="entry name" value="TIR_dom"/>
</dbReference>
<dbReference type="OrthoDB" id="9166379at2759"/>
<dbReference type="GeneID" id="115813968"/>
<organism evidence="17 18">
    <name type="scientific">Chanos chanos</name>
    <name type="common">Milkfish</name>
    <name type="synonym">Mugil chanos</name>
    <dbReference type="NCBI Taxonomy" id="29144"/>
    <lineage>
        <taxon>Eukaryota</taxon>
        <taxon>Metazoa</taxon>
        <taxon>Chordata</taxon>
        <taxon>Craniata</taxon>
        <taxon>Vertebrata</taxon>
        <taxon>Euteleostomi</taxon>
        <taxon>Actinopterygii</taxon>
        <taxon>Neopterygii</taxon>
        <taxon>Teleostei</taxon>
        <taxon>Ostariophysi</taxon>
        <taxon>Gonorynchiformes</taxon>
        <taxon>Chanidae</taxon>
        <taxon>Chanos</taxon>
    </lineage>
</organism>
<dbReference type="FunFam" id="3.40.50.10140:FF:000002">
    <property type="entry name" value="Interleukin 1 receptor accessory protein"/>
    <property type="match status" value="1"/>
</dbReference>
<evidence type="ECO:0000313" key="17">
    <source>
        <dbReference type="Proteomes" id="UP000504632"/>
    </source>
</evidence>
<keyword evidence="6" id="KW-0378">Hydrolase</keyword>
<comment type="similarity">
    <text evidence="2">Belongs to the interleukin-1 receptor family.</text>
</comment>
<dbReference type="SMART" id="SM00409">
    <property type="entry name" value="IG"/>
    <property type="match status" value="3"/>
</dbReference>
<feature type="compositionally biased region" description="Basic and acidic residues" evidence="13">
    <location>
        <begin position="708"/>
        <end position="718"/>
    </location>
</feature>
<reference evidence="18" key="1">
    <citation type="submission" date="2025-08" db="UniProtKB">
        <authorList>
            <consortium name="RefSeq"/>
        </authorList>
    </citation>
    <scope>IDENTIFICATION</scope>
</reference>
<protein>
    <submittedName>
        <fullName evidence="18">Interleukin-1 receptor accessory protein</fullName>
    </submittedName>
</protein>
<feature type="domain" description="Immunoglobulin" evidence="16">
    <location>
        <begin position="30"/>
        <end position="128"/>
    </location>
</feature>
<dbReference type="SUPFAM" id="SSF52200">
    <property type="entry name" value="Toll/Interleukin receptor TIR domain"/>
    <property type="match status" value="2"/>
</dbReference>
<feature type="compositionally biased region" description="Polar residues" evidence="13">
    <location>
        <begin position="801"/>
        <end position="814"/>
    </location>
</feature>
<dbReference type="GO" id="GO:0016787">
    <property type="term" value="F:hydrolase activity"/>
    <property type="evidence" value="ECO:0007669"/>
    <property type="project" value="UniProtKB-KW"/>
</dbReference>
<feature type="region of interest" description="Disordered" evidence="13">
    <location>
        <begin position="801"/>
        <end position="822"/>
    </location>
</feature>
<keyword evidence="3 14" id="KW-0812">Transmembrane</keyword>
<evidence type="ECO:0000256" key="10">
    <source>
        <dbReference type="ARBA" id="ARBA00023170"/>
    </source>
</evidence>
<evidence type="ECO:0000256" key="1">
    <source>
        <dbReference type="ARBA" id="ARBA00004479"/>
    </source>
</evidence>
<evidence type="ECO:0000256" key="6">
    <source>
        <dbReference type="ARBA" id="ARBA00022801"/>
    </source>
</evidence>
<accession>A0A6J2VKX7</accession>
<keyword evidence="8 14" id="KW-0472">Membrane</keyword>
<evidence type="ECO:0000256" key="14">
    <source>
        <dbReference type="SAM" id="Phobius"/>
    </source>
</evidence>